<gene>
    <name evidence="2" type="ORF">D7X32_23645</name>
</gene>
<dbReference type="EMBL" id="RAWE01000093">
    <property type="protein sequence ID" value="RKH00418.1"/>
    <property type="molecule type" value="Genomic_DNA"/>
</dbReference>
<dbReference type="Proteomes" id="UP000268313">
    <property type="component" value="Unassembled WGS sequence"/>
</dbReference>
<keyword evidence="3" id="KW-1185">Reference proteome</keyword>
<keyword evidence="2" id="KW-0540">Nuclease</keyword>
<protein>
    <submittedName>
        <fullName evidence="2">HNH endonuclease</fullName>
    </submittedName>
</protein>
<sequence>MRPVDRGAWPLRDDGTPHVFAEYDEARGALFDRIGEYCSFCERKINSSLAVEHVLSKHHHPTLERDWNNFLLACVNCNSTKGHANVQLTDYFWPDRDNTARAVLHGAAGIVKPAPGLNPADAKRAQSTIVLVGLDKLPHKKPRRSDRRWQHRKEAWEVAQVARARIAQNDTPHMRDLTVALALEKGHWSIWMTVFADDRDMRQRLIAAFTGTATACFDAATQPVPRAGGAL</sequence>
<organism evidence="2 3">
    <name type="scientific">Corallococcus carmarthensis</name>
    <dbReference type="NCBI Taxonomy" id="2316728"/>
    <lineage>
        <taxon>Bacteria</taxon>
        <taxon>Pseudomonadati</taxon>
        <taxon>Myxococcota</taxon>
        <taxon>Myxococcia</taxon>
        <taxon>Myxococcales</taxon>
        <taxon>Cystobacterineae</taxon>
        <taxon>Myxococcaceae</taxon>
        <taxon>Corallococcus</taxon>
    </lineage>
</organism>
<keyword evidence="2" id="KW-0255">Endonuclease</keyword>
<proteinExistence type="predicted"/>
<dbReference type="OrthoDB" id="5422822at2"/>
<evidence type="ECO:0000259" key="1">
    <source>
        <dbReference type="Pfam" id="PF01844"/>
    </source>
</evidence>
<keyword evidence="2" id="KW-0378">Hydrolase</keyword>
<dbReference type="Pfam" id="PF01844">
    <property type="entry name" value="HNH"/>
    <property type="match status" value="1"/>
</dbReference>
<name>A0A3A8JWT1_9BACT</name>
<comment type="caution">
    <text evidence="2">The sequence shown here is derived from an EMBL/GenBank/DDBJ whole genome shotgun (WGS) entry which is preliminary data.</text>
</comment>
<feature type="domain" description="HNH" evidence="1">
    <location>
        <begin position="38"/>
        <end position="83"/>
    </location>
</feature>
<reference evidence="3" key="1">
    <citation type="submission" date="2018-09" db="EMBL/GenBank/DDBJ databases">
        <authorList>
            <person name="Livingstone P.G."/>
            <person name="Whitworth D.E."/>
        </authorList>
    </citation>
    <scope>NUCLEOTIDE SEQUENCE [LARGE SCALE GENOMIC DNA]</scope>
    <source>
        <strain evidence="3">CA043D</strain>
    </source>
</reference>
<dbReference type="AlphaFoldDB" id="A0A3A8JWT1"/>
<dbReference type="Gene3D" id="1.10.30.50">
    <property type="match status" value="1"/>
</dbReference>
<evidence type="ECO:0000313" key="2">
    <source>
        <dbReference type="EMBL" id="RKH00418.1"/>
    </source>
</evidence>
<dbReference type="GO" id="GO:0003676">
    <property type="term" value="F:nucleic acid binding"/>
    <property type="evidence" value="ECO:0007669"/>
    <property type="project" value="InterPro"/>
</dbReference>
<dbReference type="InterPro" id="IPR002711">
    <property type="entry name" value="HNH"/>
</dbReference>
<accession>A0A3A8JWT1</accession>
<dbReference type="GO" id="GO:0004519">
    <property type="term" value="F:endonuclease activity"/>
    <property type="evidence" value="ECO:0007669"/>
    <property type="project" value="UniProtKB-KW"/>
</dbReference>
<evidence type="ECO:0000313" key="3">
    <source>
        <dbReference type="Proteomes" id="UP000268313"/>
    </source>
</evidence>
<dbReference type="GO" id="GO:0008270">
    <property type="term" value="F:zinc ion binding"/>
    <property type="evidence" value="ECO:0007669"/>
    <property type="project" value="InterPro"/>
</dbReference>